<dbReference type="InterPro" id="IPR036388">
    <property type="entry name" value="WH-like_DNA-bd_sf"/>
</dbReference>
<proteinExistence type="predicted"/>
<dbReference type="PANTHER" id="PTHR39560">
    <property type="entry name" value="PROTEIN ADENYLYLTRANSFERASE FIC-RELATED"/>
    <property type="match status" value="1"/>
</dbReference>
<dbReference type="CDD" id="cd00090">
    <property type="entry name" value="HTH_ARSR"/>
    <property type="match status" value="1"/>
</dbReference>
<gene>
    <name evidence="9" type="ORF">TresaDRAFT_1484</name>
</gene>
<keyword evidence="4" id="KW-0067">ATP-binding</keyword>
<reference evidence="9 10" key="1">
    <citation type="submission" date="2011-09" db="EMBL/GenBank/DDBJ databases">
        <title>The draft genome of Treponema saccharophilum DSM 2985.</title>
        <authorList>
            <consortium name="US DOE Joint Genome Institute (JGI-PGF)"/>
            <person name="Lucas S."/>
            <person name="Copeland A."/>
            <person name="Lapidus A."/>
            <person name="Glavina del Rio T."/>
            <person name="Dalin E."/>
            <person name="Tice H."/>
            <person name="Bruce D."/>
            <person name="Goodwin L."/>
            <person name="Pitluck S."/>
            <person name="Peters L."/>
            <person name="Kyrpides N."/>
            <person name="Mavromatis K."/>
            <person name="Ivanova N."/>
            <person name="Markowitz V."/>
            <person name="Cheng J.-F."/>
            <person name="Hugenholtz P."/>
            <person name="Woyke T."/>
            <person name="Wu D."/>
            <person name="Gronow S."/>
            <person name="Wellnitz S."/>
            <person name="Brambilla E."/>
            <person name="Klenk H.-P."/>
            <person name="Eisen J.A."/>
        </authorList>
    </citation>
    <scope>NUCLEOTIDE SEQUENCE [LARGE SCALE GENOMIC DNA]</scope>
    <source>
        <strain evidence="9 10">DSM 2985</strain>
    </source>
</reference>
<evidence type="ECO:0000256" key="1">
    <source>
        <dbReference type="ARBA" id="ARBA00022679"/>
    </source>
</evidence>
<dbReference type="EMBL" id="AGRW01000041">
    <property type="protein sequence ID" value="EIC02220.1"/>
    <property type="molecule type" value="Genomic_DNA"/>
</dbReference>
<comment type="caution">
    <text evidence="9">The sequence shown here is derived from an EMBL/GenBank/DDBJ whole genome shotgun (WGS) entry which is preliminary data.</text>
</comment>
<keyword evidence="2" id="KW-0548">Nucleotidyltransferase</keyword>
<dbReference type="CDD" id="cd11586">
    <property type="entry name" value="VbhA_like"/>
    <property type="match status" value="1"/>
</dbReference>
<protein>
    <recommendedName>
        <fullName evidence="5">protein adenylyltransferase</fullName>
        <ecNumber evidence="5">2.7.7.108</ecNumber>
    </recommendedName>
</protein>
<dbReference type="InterPro" id="IPR036597">
    <property type="entry name" value="Fido-like_dom_sf"/>
</dbReference>
<dbReference type="InterPro" id="IPR003812">
    <property type="entry name" value="Fido"/>
</dbReference>
<evidence type="ECO:0000259" key="8">
    <source>
        <dbReference type="PROSITE" id="PS51459"/>
    </source>
</evidence>
<evidence type="ECO:0000256" key="7">
    <source>
        <dbReference type="ARBA" id="ARBA00048696"/>
    </source>
</evidence>
<organism evidence="9 10">
    <name type="scientific">Treponema saccharophilum DSM 2985</name>
    <dbReference type="NCBI Taxonomy" id="907348"/>
    <lineage>
        <taxon>Bacteria</taxon>
        <taxon>Pseudomonadati</taxon>
        <taxon>Spirochaetota</taxon>
        <taxon>Spirochaetia</taxon>
        <taxon>Spirochaetales</taxon>
        <taxon>Treponemataceae</taxon>
        <taxon>Treponema</taxon>
    </lineage>
</organism>
<dbReference type="AlphaFoldDB" id="H7EJI2"/>
<dbReference type="GO" id="GO:0051302">
    <property type="term" value="P:regulation of cell division"/>
    <property type="evidence" value="ECO:0007669"/>
    <property type="project" value="TreeGrafter"/>
</dbReference>
<evidence type="ECO:0000256" key="2">
    <source>
        <dbReference type="ARBA" id="ARBA00022695"/>
    </source>
</evidence>
<evidence type="ECO:0000256" key="5">
    <source>
        <dbReference type="ARBA" id="ARBA00034531"/>
    </source>
</evidence>
<keyword evidence="3" id="KW-0547">Nucleotide-binding</keyword>
<dbReference type="InterPro" id="IPR036390">
    <property type="entry name" value="WH_DNA-bd_sf"/>
</dbReference>
<accession>H7EJI2</accession>
<dbReference type="Pfam" id="PF13412">
    <property type="entry name" value="HTH_24"/>
    <property type="match status" value="1"/>
</dbReference>
<evidence type="ECO:0000256" key="3">
    <source>
        <dbReference type="ARBA" id="ARBA00022741"/>
    </source>
</evidence>
<dbReference type="InterPro" id="IPR011991">
    <property type="entry name" value="ArsR-like_HTH"/>
</dbReference>
<dbReference type="PROSITE" id="PS51459">
    <property type="entry name" value="FIDO"/>
    <property type="match status" value="1"/>
</dbReference>
<name>H7EJI2_9SPIR</name>
<feature type="domain" description="Fido" evidence="8">
    <location>
        <begin position="105"/>
        <end position="254"/>
    </location>
</feature>
<dbReference type="EC" id="2.7.7.108" evidence="5"/>
<dbReference type="RefSeq" id="WP_002703293.1">
    <property type="nucleotide sequence ID" value="NZ_AGRW01000041.1"/>
</dbReference>
<dbReference type="STRING" id="907348.TresaDRAFT_1484"/>
<dbReference type="PANTHER" id="PTHR39560:SF1">
    <property type="entry name" value="PROTEIN ADENYLYLTRANSFERASE FIC-RELATED"/>
    <property type="match status" value="1"/>
</dbReference>
<dbReference type="eggNOG" id="COG2184">
    <property type="taxonomic scope" value="Bacteria"/>
</dbReference>
<sequence length="358" mass="41877">MEKNPYEIDFEEYIRHTDASKKDKTFAWSTAIGLQQVDGLKPSSYLYETAKKNIEGELSFDEAKNLIDSYYESRTARNQDDERTEEADKVSSRIAQILSEPSFNFSPSHLIAIHKRLFEGIFKFAGKIRDYDITKKEWVLNGDTVMYGASFELKAALDYDFEMERNFKYKGLSTDEIIKHITFFVSRLWQIHAFGEGNTRTTAVFTIKYLRSMGYKVDNDIFAQNSWYFRNALVRANYKNLKEGIEENQVYLERFFRNLILDENNELKNRYTHIDYDEYIKKYGENEKSSEKKFGENQKSSEIILELLKENPKLSAKKLSEQIGITSRAVEKQLASLVEKGFIKREGSPKGGHWEILK</sequence>
<evidence type="ECO:0000256" key="4">
    <source>
        <dbReference type="ARBA" id="ARBA00022840"/>
    </source>
</evidence>
<keyword evidence="1" id="KW-0808">Transferase</keyword>
<comment type="catalytic activity">
    <reaction evidence="6">
        <text>L-threonyl-[protein] + ATP = 3-O-(5'-adenylyl)-L-threonyl-[protein] + diphosphate</text>
        <dbReference type="Rhea" id="RHEA:54292"/>
        <dbReference type="Rhea" id="RHEA-COMP:11060"/>
        <dbReference type="Rhea" id="RHEA-COMP:13847"/>
        <dbReference type="ChEBI" id="CHEBI:30013"/>
        <dbReference type="ChEBI" id="CHEBI:30616"/>
        <dbReference type="ChEBI" id="CHEBI:33019"/>
        <dbReference type="ChEBI" id="CHEBI:138113"/>
        <dbReference type="EC" id="2.7.7.108"/>
    </reaction>
</comment>
<dbReference type="PATRIC" id="fig|907348.3.peg.935"/>
<dbReference type="SUPFAM" id="SSF140931">
    <property type="entry name" value="Fic-like"/>
    <property type="match status" value="1"/>
</dbReference>
<dbReference type="Gene3D" id="1.10.3290.10">
    <property type="entry name" value="Fido-like domain"/>
    <property type="match status" value="1"/>
</dbReference>
<dbReference type="Pfam" id="PF02661">
    <property type="entry name" value="Fic"/>
    <property type="match status" value="1"/>
</dbReference>
<dbReference type="Proteomes" id="UP000003571">
    <property type="component" value="Unassembled WGS sequence"/>
</dbReference>
<dbReference type="GO" id="GO:0070733">
    <property type="term" value="F:AMPylase activity"/>
    <property type="evidence" value="ECO:0007669"/>
    <property type="project" value="UniProtKB-EC"/>
</dbReference>
<dbReference type="GO" id="GO:0006355">
    <property type="term" value="P:regulation of DNA-templated transcription"/>
    <property type="evidence" value="ECO:0007669"/>
    <property type="project" value="UniProtKB-ARBA"/>
</dbReference>
<dbReference type="InterPro" id="IPR033788">
    <property type="entry name" value="VbhA-like"/>
</dbReference>
<dbReference type="Gene3D" id="1.10.10.10">
    <property type="entry name" value="Winged helix-like DNA-binding domain superfamily/Winged helix DNA-binding domain"/>
    <property type="match status" value="1"/>
</dbReference>
<evidence type="ECO:0000313" key="9">
    <source>
        <dbReference type="EMBL" id="EIC02220.1"/>
    </source>
</evidence>
<dbReference type="eggNOG" id="COG1522">
    <property type="taxonomic scope" value="Bacteria"/>
</dbReference>
<evidence type="ECO:0000313" key="10">
    <source>
        <dbReference type="Proteomes" id="UP000003571"/>
    </source>
</evidence>
<dbReference type="SUPFAM" id="SSF46785">
    <property type="entry name" value="Winged helix' DNA-binding domain"/>
    <property type="match status" value="1"/>
</dbReference>
<keyword evidence="10" id="KW-1185">Reference proteome</keyword>
<comment type="catalytic activity">
    <reaction evidence="7">
        <text>L-tyrosyl-[protein] + ATP = O-(5'-adenylyl)-L-tyrosyl-[protein] + diphosphate</text>
        <dbReference type="Rhea" id="RHEA:54288"/>
        <dbReference type="Rhea" id="RHEA-COMP:10136"/>
        <dbReference type="Rhea" id="RHEA-COMP:13846"/>
        <dbReference type="ChEBI" id="CHEBI:30616"/>
        <dbReference type="ChEBI" id="CHEBI:33019"/>
        <dbReference type="ChEBI" id="CHEBI:46858"/>
        <dbReference type="ChEBI" id="CHEBI:83624"/>
        <dbReference type="EC" id="2.7.7.108"/>
    </reaction>
</comment>
<dbReference type="GO" id="GO:0005524">
    <property type="term" value="F:ATP binding"/>
    <property type="evidence" value="ECO:0007669"/>
    <property type="project" value="UniProtKB-KW"/>
</dbReference>
<evidence type="ECO:0000256" key="6">
    <source>
        <dbReference type="ARBA" id="ARBA00047939"/>
    </source>
</evidence>